<feature type="compositionally biased region" description="Gly residues" evidence="1">
    <location>
        <begin position="441"/>
        <end position="453"/>
    </location>
</feature>
<feature type="compositionally biased region" description="Polar residues" evidence="1">
    <location>
        <begin position="391"/>
        <end position="402"/>
    </location>
</feature>
<accession>A0A2V1EDA3</accession>
<gene>
    <name evidence="2" type="ORF">DM02DRAFT_622586</name>
</gene>
<dbReference type="EMBL" id="KZ805305">
    <property type="protein sequence ID" value="PVI07235.1"/>
    <property type="molecule type" value="Genomic_DNA"/>
</dbReference>
<feature type="region of interest" description="Disordered" evidence="1">
    <location>
        <begin position="91"/>
        <end position="112"/>
    </location>
</feature>
<feature type="region of interest" description="Disordered" evidence="1">
    <location>
        <begin position="356"/>
        <end position="473"/>
    </location>
</feature>
<dbReference type="AlphaFoldDB" id="A0A2V1EDA3"/>
<reference evidence="2 3" key="1">
    <citation type="journal article" date="2018" name="Sci. Rep.">
        <title>Comparative genomics provides insights into the lifestyle and reveals functional heterogeneity of dark septate endophytic fungi.</title>
        <authorList>
            <person name="Knapp D.G."/>
            <person name="Nemeth J.B."/>
            <person name="Barry K."/>
            <person name="Hainaut M."/>
            <person name="Henrissat B."/>
            <person name="Johnson J."/>
            <person name="Kuo A."/>
            <person name="Lim J.H.P."/>
            <person name="Lipzen A."/>
            <person name="Nolan M."/>
            <person name="Ohm R.A."/>
            <person name="Tamas L."/>
            <person name="Grigoriev I.V."/>
            <person name="Spatafora J.W."/>
            <person name="Nagy L.G."/>
            <person name="Kovacs G.M."/>
        </authorList>
    </citation>
    <scope>NUCLEOTIDE SEQUENCE [LARGE SCALE GENOMIC DNA]</scope>
    <source>
        <strain evidence="2 3">DSE2036</strain>
    </source>
</reference>
<dbReference type="Proteomes" id="UP000244855">
    <property type="component" value="Unassembled WGS sequence"/>
</dbReference>
<feature type="region of interest" description="Disordered" evidence="1">
    <location>
        <begin position="304"/>
        <end position="344"/>
    </location>
</feature>
<feature type="compositionally biased region" description="Basic and acidic residues" evidence="1">
    <location>
        <begin position="458"/>
        <end position="473"/>
    </location>
</feature>
<sequence length="473" mass="53446">MEFTRSTGHIERVTPQSTGARYPYVIHRTYLCGHPDEYIEVNEVQGSSPHRIQHCLIPPIKQPFVGLESAYQQKLKRCSTCEKNINLPKHFKRHPHTSLRSEASDKQQGLANGEGVRDGFLEVLCRFMLEKNKGKTPMLKDGDSASVLDKRTNGIYEKILSEQEIIPHPRAPYTSRICNKVFKLPGDRLYIVEERVAPDLMPPLSPTISETSQRTSIDEYFDNSDKHRFVPGISTSSTWPEGKWQGEYGDVDWNRQSDPSRFPSYGYYGSFGHENQVLRREEILRSAPIYPPMRRYMRENEVNDYARPDPPEYSPGSPHERPKLQRPWGPVRASGGTTVSDPAMSLLGRNPSLRHVMPQHRVYTPPPPLDQREMLNGRLPPSLNPKLYSPIESQKTTSNVKNNGGGSYSARWGEESVSPRYGANRGASMDSQQNEMRSSGGSMGGSSSTGGSPGVNEEALRLLEGEPKKRYRY</sequence>
<feature type="compositionally biased region" description="Polar residues" evidence="1">
    <location>
        <begin position="98"/>
        <end position="110"/>
    </location>
</feature>
<name>A0A2V1EDA3_9PLEO</name>
<organism evidence="2 3">
    <name type="scientific">Periconia macrospinosa</name>
    <dbReference type="NCBI Taxonomy" id="97972"/>
    <lineage>
        <taxon>Eukaryota</taxon>
        <taxon>Fungi</taxon>
        <taxon>Dikarya</taxon>
        <taxon>Ascomycota</taxon>
        <taxon>Pezizomycotina</taxon>
        <taxon>Dothideomycetes</taxon>
        <taxon>Pleosporomycetidae</taxon>
        <taxon>Pleosporales</taxon>
        <taxon>Massarineae</taxon>
        <taxon>Periconiaceae</taxon>
        <taxon>Periconia</taxon>
    </lineage>
</organism>
<evidence type="ECO:0000313" key="3">
    <source>
        <dbReference type="Proteomes" id="UP000244855"/>
    </source>
</evidence>
<protein>
    <submittedName>
        <fullName evidence="2">Uncharacterized protein</fullName>
    </submittedName>
</protein>
<dbReference type="OrthoDB" id="3794611at2759"/>
<proteinExistence type="predicted"/>
<evidence type="ECO:0000313" key="2">
    <source>
        <dbReference type="EMBL" id="PVI07235.1"/>
    </source>
</evidence>
<keyword evidence="3" id="KW-1185">Reference proteome</keyword>
<evidence type="ECO:0000256" key="1">
    <source>
        <dbReference type="SAM" id="MobiDB-lite"/>
    </source>
</evidence>